<feature type="region of interest" description="Disordered" evidence="2">
    <location>
        <begin position="1324"/>
        <end position="1347"/>
    </location>
</feature>
<evidence type="ECO:0000256" key="2">
    <source>
        <dbReference type="SAM" id="MobiDB-lite"/>
    </source>
</evidence>
<protein>
    <recommendedName>
        <fullName evidence="3">RAVE complex protein Rav1 C-terminal domain-containing protein</fullName>
    </recommendedName>
</protein>
<dbReference type="PANTHER" id="PTHR13950">
    <property type="entry name" value="RABCONNECTIN-RELATED"/>
    <property type="match status" value="1"/>
</dbReference>
<dbReference type="InterPro" id="IPR022033">
    <property type="entry name" value="Rav1p_C"/>
</dbReference>
<feature type="region of interest" description="Disordered" evidence="2">
    <location>
        <begin position="251"/>
        <end position="275"/>
    </location>
</feature>
<evidence type="ECO:0000313" key="5">
    <source>
        <dbReference type="Proteomes" id="UP000009022"/>
    </source>
</evidence>
<feature type="region of interest" description="Disordered" evidence="2">
    <location>
        <begin position="2553"/>
        <end position="2583"/>
    </location>
</feature>
<dbReference type="SUPFAM" id="SSF50978">
    <property type="entry name" value="WD40 repeat-like"/>
    <property type="match status" value="2"/>
</dbReference>
<dbReference type="InParanoid" id="B3RS08"/>
<dbReference type="STRING" id="10228.B3RS08"/>
<accession>B3RS08</accession>
<feature type="compositionally biased region" description="Polar residues" evidence="2">
    <location>
        <begin position="397"/>
        <end position="410"/>
    </location>
</feature>
<dbReference type="PhylomeDB" id="B3RS08"/>
<dbReference type="SMART" id="SM00320">
    <property type="entry name" value="WD40"/>
    <property type="match status" value="9"/>
</dbReference>
<feature type="repeat" description="WD" evidence="1">
    <location>
        <begin position="3053"/>
        <end position="3094"/>
    </location>
</feature>
<feature type="repeat" description="WD" evidence="1">
    <location>
        <begin position="2913"/>
        <end position="2954"/>
    </location>
</feature>
<organism evidence="4 5">
    <name type="scientific">Trichoplax adhaerens</name>
    <name type="common">Trichoplax reptans</name>
    <dbReference type="NCBI Taxonomy" id="10228"/>
    <lineage>
        <taxon>Eukaryota</taxon>
        <taxon>Metazoa</taxon>
        <taxon>Placozoa</taxon>
        <taxon>Uniplacotomia</taxon>
        <taxon>Trichoplacea</taxon>
        <taxon>Trichoplacidae</taxon>
        <taxon>Trichoplax</taxon>
    </lineage>
</organism>
<dbReference type="GO" id="GO:0043291">
    <property type="term" value="C:RAVE complex"/>
    <property type="evidence" value="ECO:0000318"/>
    <property type="project" value="GO_Central"/>
</dbReference>
<dbReference type="OrthoDB" id="342131at2759"/>
<sequence>MREHQVLTGTANLGDSTVSVGYVDGIAIVAYASGCDVVILSGQFQRIQTIADLHPSIALISCLRCAEVGGKIAVGIENCVYIIEPKLVSSKDIARDTASYFWEKAAVITTESNVTNLRWTRDGMSFINNLTGYNRSQKTIAPIRLVEFSPDDELFATAGEDDCMVKIWYSSKDSNGSSDETHASSADTRYSFIYITHPRAVTGFSWRSTSKHMLKKTVANVLLTCCMDDICRIWKETLPYYHPLEHQSQEISDKNPSIHIGNSQRPGNTSDGEIRKNDVASPVLHFHIAASIHPSNDMPLLPAITPKSGSNSNKAPFILHWLNNKELQYSISFEAITTTIAESSSTDSGIESAAKGKKGATSKDRLSIPSGTQGENEEFSDYEGAQDDDTPEDTATDKLQPSNDISLNTDKSNKKWKRIKKRGGKKALEYFKVHKRQSRDITSLFGSGRTSSVSIPTSNVSALNSNQMKINELNRQWNQSTDSLFCIHPKDGSLLVWLIEWLDDIAPSCYRQPHVSFSSRIPNAVPTGDSCTLSQKLCIYRTNKQSTVRDSRIKPNLRRARSLSTQRLNLLSRTASVQRVDALSALYSLRSDSTVDIVMITTHSDGTMNKWHVGFADNSYYNTITSLTHGARCCGSRFHTDSVYCHPVLPLLLTVSHQKDNARKNSNSNNIITDTSLKSSDEEKYTKSSELMLWRVDCVGPMFQSGGLYELARIQSSRCSDFVAVAWLPSLLFNSPLSTSSMSLSIVSATPCACFVACDRRSIKFYQAILDAQAMLTAAHDVHNQIRDGYMTTKKETFATLPGYVDPHFIDSIVSLQSGKQPGCILELCTLNDSNCKLSDPIFLHVFSESSLFGPRVTQHGNDIGQRANEHYFVVGLENIKTNDNKIKTMLYMWRILIITEVEPLKNKQNNAEKSDQNVFKFTESAIESLELSTESTVFDNTPKTPMFLSSMHTSASIQSLKVYEKELDLPPDVYVTEASASSDTFITSAIQISSKPNYLILTTCSDSVTRFWNCASVLENPQDITPSAYEPFLWYMWSASRLHDPASTASNKRLVNCSANGKVACLEEMMSDSNKSDWDVKVSIWECESTGSSVWILDDSLYLSDYGLQSMPLIANSDNDLSSQDENVNLNLCWSPCEDGKFLLTVAVASKVFIFAESLIPPYSIGELSSKSTASSLNTPKASPSAVSPVVPASWQKTSTTATQIKPVKHRWSIIREVNIDAYTLYKCPLSIDLLTWWNERNPSYEKVSVPGENVAFATNDEDSTGLFEKAWFTMPILPQYHPHQLIELIKCGRIRRARAILAHLLKCVAGAEATSVAIGAGDETQRSRQFSTDSNGSHNKSFSFSRSRNVSTSSFKGINPDGDIEEERTLSFLPLPLHLLLQADQENYKKLCKLEGEKGVDSAAGFMDIDDYDMLNYDENPSALSSSPKGDDMVANKELAENQTLTQIRQKSLTYFGVAQAKLLASSLAKMQLPGLTSLDQLYLLTLAEDIGSIKVEIGAFSHQDKDEESTFQTTNRMTAASSFTSSDGGGYANVDRLSSGSGVESVDDCGLRFLLAMRLHIALNRSLPPRYRMSLDKQMSTSNFAWAFHSTSAEDLVALIPAVHRGDPSWEELRMVGAGWWIRSNDLLRRCVEKVARTQFNANQNPLDCALLYLAMKKKSLITNLFKTVQDSKMTQFFAHNFAEDRWRKAALKNAYVLLGQQRFVVAAAFFLLGGSLWDAVEVCLNRLNDYQLALVITRLHSGDDCNSNQTLYRILNEYVLGNADDNEGLRDPFLRSITHWWLKDYAMSLNILLDTVSSNEIDSATGYEIVNPDIFYLYYYLRLHPVIKKTRFAAVPASLQQPSSATSAILSRRALSKPNNKPLLSIVTNTNAKSSSVGIGEDGLLYRKERRLFFAAANTHFKTGCPALALEILSLLPDTLKDGRNGRQTIKATSVVLSPAPSSSVPNEIIHTGTFGTFDFNDGSQLPSTSANKTSNATDFDWSQPVSTQLEKKTNNFDYNQTTSDKSNDNAASFDWSQPASDTLQDKGSDFDWSQPVSNKINDTEDTFDWSQPVSNKINDTSDTLDWSQPVSSKLTEDLDMESYTTGPDLKVTNASGVEIDNDTNINKEDQEQIGDTSKKTIEDSMLEHLKFFACLRILLEELRALPADCEITGNTNRLKSRLTEFLKQEFDALAALCDYSGGNKAEFATLEVTDDDKQAEDTNDTVNQNNASNTLSVNISEDTLSHKRAVAIERKKWLLRNQKLLAALLNYCTLHGANSSGLTTIRMGILLLLHESQPLSQQQQQRLSLIPPSEVPPLVTSTLSSSPLFTNPISLIRSLTKDILLPLSQLKMPPSPDRPVGSISVLLSLSSTLSSCIYQCLCCDVFDGEQDRHTFSSQPSSPIFKIASFESNNRLDMIEKYPYSQPSKWPGMQALRSLLSRDGAEESTALRVLLVECSVAVYLTLLASAWSEHLPNQLFRLIGNPLSDKMWLKVFGGSVKLTPKSTQNSKPPGHIDTARRRFNYKVFQSSGDAVDHKNTRSEKYIPPQLHLLEYFLTKPDMTDKEINYDSQESDEESCDELSDVYDDDIDGGSDTEKEVQDQARYDSFSWALMNYAIIKFVYNKFQTLLTVAGIELSELPSSSLLLFNTMKMLERWQRVLLENLEAFNGPPSNFINFVATPIQEDKSRDVAVFKYKGLLEPLNTPFSDNRKAGAEGRLWKCLLKETLSVFVDYVFRQQTGTDSTDQESCNTESTNTTGNNAGSSGQDEEIVLFKSAEAMNSFSLNNGNRNCIVVADKEDLIELDVSPILCPDTSTWIDDNDGLANQGTGSSLSLSGADEFVIIKSNNQSSVNFGSHRQSQAFLPIASDTSESLQCGKATNVLLKRPSQLARRTDSHPQLPFYISGSQDGSVRLWEYGHARCLSTARKSLSHSSPVTGIHFTPQGNKFGVTDGSGTLSLWQLTGNSSNSKPYMMLRCHKAANDFAFVGSSSFIATVGQSLDGRNLCLWDTLVPVRSALVKGFNCHENGAGVVAYAPMRQVIITGGKRGHICILITTVYDVRQRQLRYSFLAHDATINCLTIDETEEFFITGSSDGDIKVWNMSSHDELGKFNGIHTRSGIFKTAGIGVTKLVLLPHGQLFSSGGDGTIKFRTLPETIVPRYDR</sequence>
<feature type="compositionally biased region" description="Acidic residues" evidence="2">
    <location>
        <begin position="2556"/>
        <end position="2578"/>
    </location>
</feature>
<proteinExistence type="predicted"/>
<feature type="repeat" description="WD" evidence="1">
    <location>
        <begin position="2886"/>
        <end position="2909"/>
    </location>
</feature>
<dbReference type="eggNOG" id="KOG1064">
    <property type="taxonomic scope" value="Eukaryota"/>
</dbReference>
<dbReference type="Pfam" id="PF12234">
    <property type="entry name" value="Rav1p_C"/>
    <property type="match status" value="1"/>
</dbReference>
<dbReference type="EMBL" id="DS985243">
    <property type="protein sequence ID" value="EDV26441.1"/>
    <property type="molecule type" value="Genomic_DNA"/>
</dbReference>
<dbReference type="Proteomes" id="UP000009022">
    <property type="component" value="Unassembled WGS sequence"/>
</dbReference>
<dbReference type="InterPro" id="IPR015943">
    <property type="entry name" value="WD40/YVTN_repeat-like_dom_sf"/>
</dbReference>
<dbReference type="GO" id="GO:0007035">
    <property type="term" value="P:vacuolar acidification"/>
    <property type="evidence" value="ECO:0000318"/>
    <property type="project" value="GO_Central"/>
</dbReference>
<feature type="region of interest" description="Disordered" evidence="2">
    <location>
        <begin position="1995"/>
        <end position="2040"/>
    </location>
</feature>
<evidence type="ECO:0000259" key="3">
    <source>
        <dbReference type="Pfam" id="PF12234"/>
    </source>
</evidence>
<dbReference type="Gene3D" id="2.130.10.10">
    <property type="entry name" value="YVTN repeat-like/Quinoprotein amine dehydrogenase"/>
    <property type="match status" value="3"/>
</dbReference>
<reference evidence="4 5" key="1">
    <citation type="journal article" date="2008" name="Nature">
        <title>The Trichoplax genome and the nature of placozoans.</title>
        <authorList>
            <person name="Srivastava M."/>
            <person name="Begovic E."/>
            <person name="Chapman J."/>
            <person name="Putnam N.H."/>
            <person name="Hellsten U."/>
            <person name="Kawashima T."/>
            <person name="Kuo A."/>
            <person name="Mitros T."/>
            <person name="Salamov A."/>
            <person name="Carpenter M.L."/>
            <person name="Signorovitch A.Y."/>
            <person name="Moreno M.A."/>
            <person name="Kamm K."/>
            <person name="Grimwood J."/>
            <person name="Schmutz J."/>
            <person name="Shapiro H."/>
            <person name="Grigoriev I.V."/>
            <person name="Buss L.W."/>
            <person name="Schierwater B."/>
            <person name="Dellaporta S.L."/>
            <person name="Rokhsar D.S."/>
        </authorList>
    </citation>
    <scope>NUCLEOTIDE SEQUENCE [LARGE SCALE GENOMIC DNA]</scope>
    <source>
        <strain evidence="4 5">Grell-BS-1999</strain>
    </source>
</reference>
<dbReference type="InterPro" id="IPR001680">
    <property type="entry name" value="WD40_rpt"/>
</dbReference>
<dbReference type="OMA" id="AENGNTC"/>
<feature type="compositionally biased region" description="Acidic residues" evidence="2">
    <location>
        <begin position="375"/>
        <end position="394"/>
    </location>
</feature>
<dbReference type="KEGG" id="tad:TRIADDRAFT_54433"/>
<feature type="region of interest" description="Disordered" evidence="2">
    <location>
        <begin position="1509"/>
        <end position="1529"/>
    </location>
</feature>
<evidence type="ECO:0000256" key="1">
    <source>
        <dbReference type="PROSITE-ProRule" id="PRU00221"/>
    </source>
</evidence>
<feature type="compositionally biased region" description="Polar residues" evidence="2">
    <location>
        <begin position="260"/>
        <end position="271"/>
    </location>
</feature>
<dbReference type="PROSITE" id="PS50294">
    <property type="entry name" value="WD_REPEATS_REGION"/>
    <property type="match status" value="1"/>
</dbReference>
<feature type="domain" description="RAVE complex protein Rav1 C-terminal" evidence="3">
    <location>
        <begin position="1547"/>
        <end position="1827"/>
    </location>
</feature>
<dbReference type="FunFam" id="2.130.10.10:FF:000651">
    <property type="entry name" value="RaBConnectin related"/>
    <property type="match status" value="1"/>
</dbReference>
<dbReference type="PROSITE" id="PS50082">
    <property type="entry name" value="WD_REPEATS_2"/>
    <property type="match status" value="3"/>
</dbReference>
<dbReference type="InterPro" id="IPR052208">
    <property type="entry name" value="DmX-like/RAVE_component"/>
</dbReference>
<dbReference type="GeneID" id="6751652"/>
<dbReference type="RefSeq" id="XP_002110437.1">
    <property type="nucleotide sequence ID" value="XM_002110401.1"/>
</dbReference>
<evidence type="ECO:0000313" key="4">
    <source>
        <dbReference type="EMBL" id="EDV26441.1"/>
    </source>
</evidence>
<dbReference type="HOGENOM" id="CLU_000267_0_0_1"/>
<feature type="region of interest" description="Disordered" evidence="2">
    <location>
        <begin position="342"/>
        <end position="413"/>
    </location>
</feature>
<name>B3RS08_TRIAD</name>
<gene>
    <name evidence="4" type="ORF">TRIADDRAFT_54433</name>
</gene>
<feature type="region of interest" description="Disordered" evidence="2">
    <location>
        <begin position="2726"/>
        <end position="2750"/>
    </location>
</feature>
<dbReference type="CTD" id="6751652"/>
<feature type="compositionally biased region" description="Polar residues" evidence="2">
    <location>
        <begin position="1329"/>
        <end position="1338"/>
    </location>
</feature>
<keyword evidence="5" id="KW-1185">Reference proteome</keyword>
<dbReference type="PANTHER" id="PTHR13950:SF9">
    <property type="entry name" value="RABCONNECTIN-3A"/>
    <property type="match status" value="1"/>
</dbReference>
<keyword evidence="1" id="KW-0853">WD repeat</keyword>
<feature type="compositionally biased region" description="Polar residues" evidence="2">
    <location>
        <begin position="2000"/>
        <end position="2027"/>
    </location>
</feature>
<feature type="compositionally biased region" description="Polar residues" evidence="2">
    <location>
        <begin position="1513"/>
        <end position="1529"/>
    </location>
</feature>
<dbReference type="InterPro" id="IPR036322">
    <property type="entry name" value="WD40_repeat_dom_sf"/>
</dbReference>
<dbReference type="Pfam" id="PF00400">
    <property type="entry name" value="WD40"/>
    <property type="match status" value="2"/>
</dbReference>